<accession>A0ABW3LF66</accession>
<evidence type="ECO:0000256" key="1">
    <source>
        <dbReference type="SAM" id="SignalP"/>
    </source>
</evidence>
<dbReference type="Proteomes" id="UP001597109">
    <property type="component" value="Unassembled WGS sequence"/>
</dbReference>
<comment type="caution">
    <text evidence="2">The sequence shown here is derived from an EMBL/GenBank/DDBJ whole genome shotgun (WGS) entry which is preliminary data.</text>
</comment>
<gene>
    <name evidence="2" type="ORF">ACFQ1X_10065</name>
</gene>
<name>A0ABW3LF66_9BACL</name>
<reference evidence="3" key="1">
    <citation type="journal article" date="2019" name="Int. J. Syst. Evol. Microbiol.">
        <title>The Global Catalogue of Microorganisms (GCM) 10K type strain sequencing project: providing services to taxonomists for standard genome sequencing and annotation.</title>
        <authorList>
            <consortium name="The Broad Institute Genomics Platform"/>
            <consortium name="The Broad Institute Genome Sequencing Center for Infectious Disease"/>
            <person name="Wu L."/>
            <person name="Ma J."/>
        </authorList>
    </citation>
    <scope>NUCLEOTIDE SEQUENCE [LARGE SCALE GENOMIC DNA]</scope>
    <source>
        <strain evidence="3">CCUG 56756</strain>
    </source>
</reference>
<feature type="signal peptide" evidence="1">
    <location>
        <begin position="1"/>
        <end position="31"/>
    </location>
</feature>
<protein>
    <submittedName>
        <fullName evidence="2">Uncharacterized protein</fullName>
    </submittedName>
</protein>
<keyword evidence="1" id="KW-0732">Signal</keyword>
<evidence type="ECO:0000313" key="3">
    <source>
        <dbReference type="Proteomes" id="UP001597109"/>
    </source>
</evidence>
<organism evidence="2 3">
    <name type="scientific">Metaplanococcus flavidus</name>
    <dbReference type="NCBI Taxonomy" id="569883"/>
    <lineage>
        <taxon>Bacteria</taxon>
        <taxon>Bacillati</taxon>
        <taxon>Bacillota</taxon>
        <taxon>Bacilli</taxon>
        <taxon>Bacillales</taxon>
        <taxon>Caryophanaceae</taxon>
        <taxon>Metaplanococcus</taxon>
    </lineage>
</organism>
<dbReference type="EMBL" id="JBHTKI010000013">
    <property type="protein sequence ID" value="MFD1031772.1"/>
    <property type="molecule type" value="Genomic_DNA"/>
</dbReference>
<feature type="chain" id="PRO_5046440091" evidence="1">
    <location>
        <begin position="32"/>
        <end position="139"/>
    </location>
</feature>
<keyword evidence="3" id="KW-1185">Reference proteome</keyword>
<evidence type="ECO:0000313" key="2">
    <source>
        <dbReference type="EMBL" id="MFD1031772.1"/>
    </source>
</evidence>
<proteinExistence type="predicted"/>
<sequence>MKKMKKYLMSFLVATLVFAVFSFTGSNPASAMPGFCEINSVPSPTVSVMNASELKTEFQEEKFLVIEDGDISIQGCSGVGIKRATSYQISKTGRNEHQIKGEYDRGSSFDLYVVTKTGQVVIVHVAKRIITDWTDYFTK</sequence>
<dbReference type="RefSeq" id="WP_144841689.1">
    <property type="nucleotide sequence ID" value="NZ_JBHTKI010000013.1"/>
</dbReference>